<dbReference type="PIRSF" id="PIRSF000097">
    <property type="entry name" value="AKR"/>
    <property type="match status" value="1"/>
</dbReference>
<accession>A0A4V2MW16</accession>
<evidence type="ECO:0000256" key="5">
    <source>
        <dbReference type="PIRSR" id="PIRSR000097-2"/>
    </source>
</evidence>
<protein>
    <recommendedName>
        <fullName evidence="7">NADP-dependent oxidoreductase domain-containing protein</fullName>
    </recommendedName>
</protein>
<keyword evidence="3" id="KW-0560">Oxidoreductase</keyword>
<keyword evidence="2" id="KW-0521">NADP</keyword>
<organism evidence="8 9">
    <name type="scientific">Steccherinum ochraceum</name>
    <dbReference type="NCBI Taxonomy" id="92696"/>
    <lineage>
        <taxon>Eukaryota</taxon>
        <taxon>Fungi</taxon>
        <taxon>Dikarya</taxon>
        <taxon>Basidiomycota</taxon>
        <taxon>Agaricomycotina</taxon>
        <taxon>Agaricomycetes</taxon>
        <taxon>Polyporales</taxon>
        <taxon>Steccherinaceae</taxon>
        <taxon>Steccherinum</taxon>
    </lineage>
</organism>
<comment type="caution">
    <text evidence="8">The sequence shown here is derived from an EMBL/GenBank/DDBJ whole genome shotgun (WGS) entry which is preliminary data.</text>
</comment>
<dbReference type="Pfam" id="PF00248">
    <property type="entry name" value="Aldo_ket_red"/>
    <property type="match status" value="1"/>
</dbReference>
<dbReference type="PROSITE" id="PS00062">
    <property type="entry name" value="ALDOKETO_REDUCTASE_2"/>
    <property type="match status" value="1"/>
</dbReference>
<dbReference type="STRING" id="92696.A0A4V2MW16"/>
<evidence type="ECO:0000313" key="9">
    <source>
        <dbReference type="Proteomes" id="UP000292702"/>
    </source>
</evidence>
<feature type="site" description="Lowers pKa of active site Tyr" evidence="6">
    <location>
        <position position="78"/>
    </location>
</feature>
<evidence type="ECO:0000256" key="3">
    <source>
        <dbReference type="ARBA" id="ARBA00023002"/>
    </source>
</evidence>
<dbReference type="CDD" id="cd19071">
    <property type="entry name" value="AKR_AKR1-5-like"/>
    <property type="match status" value="1"/>
</dbReference>
<feature type="domain" description="NADP-dependent oxidoreductase" evidence="7">
    <location>
        <begin position="30"/>
        <end position="272"/>
    </location>
</feature>
<dbReference type="GO" id="GO:0016616">
    <property type="term" value="F:oxidoreductase activity, acting on the CH-OH group of donors, NAD or NADP as acceptor"/>
    <property type="evidence" value="ECO:0007669"/>
    <property type="project" value="UniProtKB-ARBA"/>
</dbReference>
<dbReference type="EMBL" id="RWJN01000244">
    <property type="protein sequence ID" value="TCD64297.1"/>
    <property type="molecule type" value="Genomic_DNA"/>
</dbReference>
<dbReference type="PANTHER" id="PTHR43827">
    <property type="entry name" value="2,5-DIKETO-D-GLUCONIC ACID REDUCTASE"/>
    <property type="match status" value="1"/>
</dbReference>
<dbReference type="PRINTS" id="PR00069">
    <property type="entry name" value="ALDKETRDTASE"/>
</dbReference>
<evidence type="ECO:0000256" key="4">
    <source>
        <dbReference type="PIRSR" id="PIRSR000097-1"/>
    </source>
</evidence>
<evidence type="ECO:0000259" key="7">
    <source>
        <dbReference type="Pfam" id="PF00248"/>
    </source>
</evidence>
<gene>
    <name evidence="8" type="ORF">EIP91_004275</name>
</gene>
<feature type="active site" description="Proton donor" evidence="4">
    <location>
        <position position="53"/>
    </location>
</feature>
<evidence type="ECO:0000256" key="1">
    <source>
        <dbReference type="ARBA" id="ARBA00007905"/>
    </source>
</evidence>
<evidence type="ECO:0000313" key="8">
    <source>
        <dbReference type="EMBL" id="TCD64297.1"/>
    </source>
</evidence>
<dbReference type="AlphaFoldDB" id="A0A4V2MW16"/>
<dbReference type="InterPro" id="IPR023210">
    <property type="entry name" value="NADP_OxRdtase_dom"/>
</dbReference>
<keyword evidence="9" id="KW-1185">Reference proteome</keyword>
<dbReference type="InterPro" id="IPR020471">
    <property type="entry name" value="AKR"/>
</dbReference>
<dbReference type="PANTHER" id="PTHR43827:SF3">
    <property type="entry name" value="NADP-DEPENDENT OXIDOREDUCTASE DOMAIN-CONTAINING PROTEIN"/>
    <property type="match status" value="1"/>
</dbReference>
<sequence>MSIPTFTLNNGSAFPAIGLGCFMGKPGGGDESREMVETALKLRYRHLDTAVFYANEEDVGKGIRNSGVPREEIFLTTKLNGTDHGRVEAAFNESFERLNIGYIDLYLMHWPQGYDPQTGRPYQPDESPTFVETWKAMEKLLDTGKVKSIGVSNFSVKNLEILLAAATIVPAVNQIEVHPMYPQFAEQEYCKAKGIVVTAYSPFAMGQKELIEHPTLKEIGARTGHSPTQVIMGWFIKKGVAAIPKSATQKRMEQNKKYADITAEEEASIDAIHKVPGFHRTSWYEWCKDGNVAGWTYEQLGWALTDGGHVKA</sequence>
<dbReference type="InterPro" id="IPR036812">
    <property type="entry name" value="NAD(P)_OxRdtase_dom_sf"/>
</dbReference>
<feature type="binding site" evidence="5">
    <location>
        <position position="109"/>
    </location>
    <ligand>
        <name>substrate</name>
    </ligand>
</feature>
<dbReference type="OrthoDB" id="5945798at2759"/>
<dbReference type="Gene3D" id="3.20.20.100">
    <property type="entry name" value="NADP-dependent oxidoreductase domain"/>
    <property type="match status" value="1"/>
</dbReference>
<dbReference type="Proteomes" id="UP000292702">
    <property type="component" value="Unassembled WGS sequence"/>
</dbReference>
<comment type="similarity">
    <text evidence="1">Belongs to the aldo/keto reductase family.</text>
</comment>
<name>A0A4V2MW16_9APHY</name>
<dbReference type="InterPro" id="IPR018170">
    <property type="entry name" value="Aldo/ket_reductase_CS"/>
</dbReference>
<evidence type="ECO:0000256" key="6">
    <source>
        <dbReference type="PIRSR" id="PIRSR000097-3"/>
    </source>
</evidence>
<reference evidence="8 9" key="1">
    <citation type="submission" date="2018-11" db="EMBL/GenBank/DDBJ databases">
        <title>Genome assembly of Steccherinum ochraceum LE-BIN_3174, the white-rot fungus of the Steccherinaceae family (The Residual Polyporoid clade, Polyporales, Basidiomycota).</title>
        <authorList>
            <person name="Fedorova T.V."/>
            <person name="Glazunova O.A."/>
            <person name="Landesman E.O."/>
            <person name="Moiseenko K.V."/>
            <person name="Psurtseva N.V."/>
            <person name="Savinova O.S."/>
            <person name="Shakhova N.V."/>
            <person name="Tyazhelova T.V."/>
            <person name="Vasina D.V."/>
        </authorList>
    </citation>
    <scope>NUCLEOTIDE SEQUENCE [LARGE SCALE GENOMIC DNA]</scope>
    <source>
        <strain evidence="8 9">LE-BIN_3174</strain>
    </source>
</reference>
<dbReference type="FunFam" id="3.20.20.100:FF:000002">
    <property type="entry name" value="2,5-diketo-D-gluconic acid reductase A"/>
    <property type="match status" value="1"/>
</dbReference>
<evidence type="ECO:0000256" key="2">
    <source>
        <dbReference type="ARBA" id="ARBA00022857"/>
    </source>
</evidence>
<proteinExistence type="inferred from homology"/>
<dbReference type="SUPFAM" id="SSF51430">
    <property type="entry name" value="NAD(P)-linked oxidoreductase"/>
    <property type="match status" value="1"/>
</dbReference>